<proteinExistence type="predicted"/>
<keyword evidence="2" id="KW-1185">Reference proteome</keyword>
<evidence type="ECO:0000313" key="1">
    <source>
        <dbReference type="EMBL" id="BAC19728.1"/>
    </source>
</evidence>
<name>Q8FSX6_COREF</name>
<evidence type="ECO:0000313" key="2">
    <source>
        <dbReference type="Proteomes" id="UP000001409"/>
    </source>
</evidence>
<protein>
    <submittedName>
        <fullName evidence="1">Uncharacterized protein</fullName>
    </submittedName>
</protein>
<dbReference type="KEGG" id="cef:CE2918"/>
<reference evidence="1 2" key="1">
    <citation type="journal article" date="2003" name="Genome Res.">
        <title>Comparative complete genome sequence analysis of the amino acid replacements responsible for the thermostability of Corynebacterium efficiens.</title>
        <authorList>
            <person name="Nishio Y."/>
            <person name="Nakamura Y."/>
            <person name="Kawarabayasi Y."/>
            <person name="Usuda Y."/>
            <person name="Kimura E."/>
            <person name="Sugimoto S."/>
            <person name="Matsui K."/>
            <person name="Yamagishi A."/>
            <person name="Kikuchi H."/>
            <person name="Ikeo K."/>
            <person name="Gojobori T."/>
        </authorList>
    </citation>
    <scope>NUCLEOTIDE SEQUENCE [LARGE SCALE GENOMIC DNA]</scope>
    <source>
        <strain evidence="2">DSM 44549 / YS-314 / AJ 12310 / JCM 11189 / NBRC 100395</strain>
    </source>
</reference>
<organism evidence="1 2">
    <name type="scientific">Corynebacterium efficiens (strain DSM 44549 / YS-314 / AJ 12310 / JCM 11189 / NBRC 100395)</name>
    <dbReference type="NCBI Taxonomy" id="196164"/>
    <lineage>
        <taxon>Bacteria</taxon>
        <taxon>Bacillati</taxon>
        <taxon>Actinomycetota</taxon>
        <taxon>Actinomycetes</taxon>
        <taxon>Mycobacteriales</taxon>
        <taxon>Corynebacteriaceae</taxon>
        <taxon>Corynebacterium</taxon>
    </lineage>
</organism>
<accession>Q8FSX6</accession>
<sequence length="59" mass="6529">MGVASTSSLISATWMADGWPGISISVRTWIILLMAHESTGDINQRGQLFPLRVKPRKFV</sequence>
<dbReference type="Proteomes" id="UP000001409">
    <property type="component" value="Chromosome"/>
</dbReference>
<dbReference type="AlphaFoldDB" id="Q8FSX6"/>
<dbReference type="EMBL" id="BA000035">
    <property type="protein sequence ID" value="BAC19728.1"/>
    <property type="molecule type" value="Genomic_DNA"/>
</dbReference>
<dbReference type="HOGENOM" id="CLU_2952582_0_0_11"/>